<evidence type="ECO:0000256" key="5">
    <source>
        <dbReference type="HAMAP-Rule" id="MF_01962"/>
    </source>
</evidence>
<dbReference type="Pfam" id="PF00962">
    <property type="entry name" value="A_deaminase"/>
    <property type="match status" value="1"/>
</dbReference>
<feature type="domain" description="Adenosine deaminase" evidence="6">
    <location>
        <begin position="12"/>
        <end position="332"/>
    </location>
</feature>
<proteinExistence type="inferred from homology"/>
<evidence type="ECO:0000313" key="7">
    <source>
        <dbReference type="EMBL" id="MCP2331217.1"/>
    </source>
</evidence>
<evidence type="ECO:0000259" key="6">
    <source>
        <dbReference type="Pfam" id="PF00962"/>
    </source>
</evidence>
<dbReference type="InterPro" id="IPR028892">
    <property type="entry name" value="ADE"/>
</dbReference>
<protein>
    <recommendedName>
        <fullName evidence="5">Adenine deaminase</fullName>
        <shortName evidence="5">ADE</shortName>
        <ecNumber evidence="5">3.5.4.2</ecNumber>
    </recommendedName>
    <alternativeName>
        <fullName evidence="5">Adenine aminohydrolase</fullName>
        <shortName evidence="5">AAH</shortName>
    </alternativeName>
</protein>
<keyword evidence="2 5" id="KW-0479">Metal-binding</keyword>
<comment type="similarity">
    <text evidence="5">Belongs to the metallo-dependent hydrolases superfamily. Adenosine and AMP deaminases family. Adenine deaminase type 2 subfamily.</text>
</comment>
<sequence length="340" mass="37759">MPVSAEFVAGLPKAELHVHIEGTLEPELKFELAERNGLELPFADVDELRASYQFHDLPSFLGVYYDGMRVLLTERDFRDLVYAYLRRAADQNVRHTEIFFDPQAHTSRGVPFPTVVRGLRQGVVDAQRDLGVHAELILCFLRDFSAEYAMATLMESLPYKDWIVGVGLDSDEKGNPPEKFAAVFARARAEGYLLTMHCDIDQENTTEHLRQVLEVIGVDRIDHGLNVLEDDALVEEVLRRGIGLTACPISNGVVTASMKAPEIRALLDRGVPVSVNSDDPAYFGGYVSENLVALAGELDLDEADLVALQRNAFTISWLAAGRRDAFLDELDAYAREHGAA</sequence>
<evidence type="ECO:0000256" key="2">
    <source>
        <dbReference type="ARBA" id="ARBA00022723"/>
    </source>
</evidence>
<keyword evidence="5" id="KW-0546">Nucleotide metabolism</keyword>
<evidence type="ECO:0000256" key="3">
    <source>
        <dbReference type="ARBA" id="ARBA00022801"/>
    </source>
</evidence>
<feature type="binding site" evidence="5">
    <location>
        <position position="197"/>
    </location>
    <ligand>
        <name>Zn(2+)</name>
        <dbReference type="ChEBI" id="CHEBI:29105"/>
        <note>catalytic</note>
    </ligand>
</feature>
<comment type="caution">
    <text evidence="7">The sequence shown here is derived from an EMBL/GenBank/DDBJ whole genome shotgun (WGS) entry which is preliminary data.</text>
</comment>
<dbReference type="InterPro" id="IPR001365">
    <property type="entry name" value="A_deaminase_dom"/>
</dbReference>
<dbReference type="InterPro" id="IPR032466">
    <property type="entry name" value="Metal_Hydrolase"/>
</dbReference>
<organism evidence="7 8">
    <name type="scientific">Actinoalloteichus caeruleus DSM 43889</name>
    <dbReference type="NCBI Taxonomy" id="1120930"/>
    <lineage>
        <taxon>Bacteria</taxon>
        <taxon>Bacillati</taxon>
        <taxon>Actinomycetota</taxon>
        <taxon>Actinomycetes</taxon>
        <taxon>Pseudonocardiales</taxon>
        <taxon>Pseudonocardiaceae</taxon>
        <taxon>Actinoalloteichus</taxon>
        <taxon>Actinoalloteichus cyanogriseus</taxon>
    </lineage>
</organism>
<dbReference type="PANTHER" id="PTHR43114">
    <property type="entry name" value="ADENINE DEAMINASE"/>
    <property type="match status" value="1"/>
</dbReference>
<comment type="cofactor">
    <cofactor evidence="5">
        <name>Zn(2+)</name>
        <dbReference type="ChEBI" id="CHEBI:29105"/>
    </cofactor>
    <text evidence="5">Binds 1 zinc ion per subunit.</text>
</comment>
<dbReference type="PANTHER" id="PTHR43114:SF7">
    <property type="entry name" value="ADENOSINE DEAMINASE DOMAIN-CONTAINING PROTEIN"/>
    <property type="match status" value="1"/>
</dbReference>
<reference evidence="7 8" key="1">
    <citation type="submission" date="2022-06" db="EMBL/GenBank/DDBJ databases">
        <title>Genomic Encyclopedia of Type Strains, Phase I: the one thousand microbial genomes (KMG-I) project.</title>
        <authorList>
            <person name="Kyrpides N."/>
        </authorList>
    </citation>
    <scope>NUCLEOTIDE SEQUENCE [LARGE SCALE GENOMIC DNA]</scope>
    <source>
        <strain evidence="7 8">DSM 43889</strain>
    </source>
</reference>
<dbReference type="EC" id="3.5.4.2" evidence="5"/>
<keyword evidence="8" id="KW-1185">Reference proteome</keyword>
<dbReference type="HAMAP" id="MF_01962">
    <property type="entry name" value="Adenine_deaminase"/>
    <property type="match status" value="1"/>
</dbReference>
<feature type="site" description="Important for catalytic activity" evidence="5">
    <location>
        <position position="223"/>
    </location>
</feature>
<dbReference type="Proteomes" id="UP000791080">
    <property type="component" value="Unassembled WGS sequence"/>
</dbReference>
<feature type="binding site" evidence="5">
    <location>
        <position position="279"/>
    </location>
    <ligand>
        <name>substrate</name>
    </ligand>
</feature>
<comment type="catalytic activity">
    <reaction evidence="5">
        <text>adenine + H2O + H(+) = hypoxanthine + NH4(+)</text>
        <dbReference type="Rhea" id="RHEA:23688"/>
        <dbReference type="ChEBI" id="CHEBI:15377"/>
        <dbReference type="ChEBI" id="CHEBI:15378"/>
        <dbReference type="ChEBI" id="CHEBI:16708"/>
        <dbReference type="ChEBI" id="CHEBI:17368"/>
        <dbReference type="ChEBI" id="CHEBI:28938"/>
        <dbReference type="EC" id="3.5.4.2"/>
    </reaction>
</comment>
<dbReference type="PROSITE" id="PS00485">
    <property type="entry name" value="A_DEAMINASE"/>
    <property type="match status" value="1"/>
</dbReference>
<dbReference type="NCBIfam" id="TIGR01430">
    <property type="entry name" value="aden_deam"/>
    <property type="match status" value="1"/>
</dbReference>
<evidence type="ECO:0000313" key="8">
    <source>
        <dbReference type="Proteomes" id="UP000791080"/>
    </source>
</evidence>
<comment type="caution">
    <text evidence="5">Lacks conserved residue(s) required for the propagation of feature annotation.</text>
</comment>
<gene>
    <name evidence="7" type="ORF">G443_001487</name>
</gene>
<keyword evidence="3 5" id="KW-0378">Hydrolase</keyword>
<feature type="binding site" evidence="5">
    <location>
        <position position="19"/>
    </location>
    <ligand>
        <name>Zn(2+)</name>
        <dbReference type="ChEBI" id="CHEBI:29105"/>
        <note>catalytic</note>
    </ligand>
</feature>
<dbReference type="RefSeq" id="WP_026419239.1">
    <property type="nucleotide sequence ID" value="NZ_AUBJ02000001.1"/>
</dbReference>
<dbReference type="EMBL" id="AUBJ02000001">
    <property type="protein sequence ID" value="MCP2331217.1"/>
    <property type="molecule type" value="Genomic_DNA"/>
</dbReference>
<keyword evidence="4 5" id="KW-0862">Zinc</keyword>
<evidence type="ECO:0000256" key="1">
    <source>
        <dbReference type="ARBA" id="ARBA00022490"/>
    </source>
</evidence>
<feature type="binding site" evidence="5">
    <location>
        <position position="17"/>
    </location>
    <ligand>
        <name>Zn(2+)</name>
        <dbReference type="ChEBI" id="CHEBI:29105"/>
        <note>catalytic</note>
    </ligand>
</feature>
<accession>A0ABT1JFE0</accession>
<dbReference type="InterPro" id="IPR006330">
    <property type="entry name" value="Ado/ade_deaminase"/>
</dbReference>
<evidence type="ECO:0000256" key="4">
    <source>
        <dbReference type="ARBA" id="ARBA00022833"/>
    </source>
</evidence>
<comment type="function">
    <text evidence="5">Catalyzes the hydrolytic deamination of adenine to hypoxanthine. Plays an important role in the purine salvage pathway and in nitrogen catabolism.</text>
</comment>
<name>A0ABT1JFE0_ACTCY</name>
<dbReference type="NCBIfam" id="NF006850">
    <property type="entry name" value="PRK09358.1-6"/>
    <property type="match status" value="1"/>
</dbReference>
<dbReference type="Gene3D" id="3.20.20.140">
    <property type="entry name" value="Metal-dependent hydrolases"/>
    <property type="match status" value="1"/>
</dbReference>
<feature type="binding site" evidence="5">
    <location>
        <position position="278"/>
    </location>
    <ligand>
        <name>Zn(2+)</name>
        <dbReference type="ChEBI" id="CHEBI:29105"/>
        <note>catalytic</note>
    </ligand>
</feature>
<dbReference type="InterPro" id="IPR006650">
    <property type="entry name" value="A/AMP_deam_AS"/>
</dbReference>
<dbReference type="SUPFAM" id="SSF51556">
    <property type="entry name" value="Metallo-dependent hydrolases"/>
    <property type="match status" value="1"/>
</dbReference>
<keyword evidence="1" id="KW-0963">Cytoplasm</keyword>